<dbReference type="GO" id="GO:0043622">
    <property type="term" value="P:cortical microtubule organization"/>
    <property type="evidence" value="ECO:0007669"/>
    <property type="project" value="Ensembl"/>
</dbReference>
<evidence type="ECO:0000256" key="6">
    <source>
        <dbReference type="SAM" id="MobiDB-lite"/>
    </source>
</evidence>
<dbReference type="GO" id="GO:0005634">
    <property type="term" value="C:nucleus"/>
    <property type="evidence" value="ECO:0007669"/>
    <property type="project" value="UniProtKB-SubCell"/>
</dbReference>
<dbReference type="RefSeq" id="XP_012671640.1">
    <property type="nucleotide sequence ID" value="XM_012816186.2"/>
</dbReference>
<dbReference type="GO" id="GO:0106336">
    <property type="term" value="P:yolk syncytial layer development"/>
    <property type="evidence" value="ECO:0007669"/>
    <property type="project" value="Ensembl"/>
</dbReference>
<dbReference type="InterPro" id="IPR050460">
    <property type="entry name" value="Distal-less_Homeobox_TF"/>
</dbReference>
<dbReference type="PROSITE" id="PS00027">
    <property type="entry name" value="HOMEOBOX_1"/>
    <property type="match status" value="1"/>
</dbReference>
<accession>A0A6P3VH36</accession>
<feature type="compositionally biased region" description="Polar residues" evidence="6">
    <location>
        <begin position="190"/>
        <end position="204"/>
    </location>
</feature>
<evidence type="ECO:0000256" key="5">
    <source>
        <dbReference type="RuleBase" id="RU000682"/>
    </source>
</evidence>
<comment type="subcellular location">
    <subcellularLocation>
        <location evidence="4 5">Nucleus</location>
    </subcellularLocation>
</comment>
<dbReference type="GO" id="GO:0090090">
    <property type="term" value="P:negative regulation of canonical Wnt signaling pathway"/>
    <property type="evidence" value="ECO:0007669"/>
    <property type="project" value="Ensembl"/>
</dbReference>
<dbReference type="InterPro" id="IPR017970">
    <property type="entry name" value="Homeobox_CS"/>
</dbReference>
<dbReference type="GO" id="GO:0000978">
    <property type="term" value="F:RNA polymerase II cis-regulatory region sequence-specific DNA binding"/>
    <property type="evidence" value="ECO:0007669"/>
    <property type="project" value="TreeGrafter"/>
</dbReference>
<evidence type="ECO:0000256" key="1">
    <source>
        <dbReference type="ARBA" id="ARBA00023125"/>
    </source>
</evidence>
<sequence length="399" mass="44102">MADWKVPVSYNFNPSYHAYAYGLLYQAGSEQTHPNLNWTEATYNHPGVNGGYYQTQPPHQSPPASPGQVTSNSTAQYPGPMLYFSDTHTQSGRLFLSQNRNIAHYEDQTKESERPSSDNPSDSEAHTPDSWSSGSSREVCIPPGNPATWIKKDTDDETVCGSPDGTEVVSSSITVGDDDPSLKDVRSGQGPVNITQSPPAQTTQTRKAKVRTAFSEGQMNALTHRFSMQRYLTPAEMKTLAGLTGLTYKQVKTWFQNRRMKLKRHQKENGWVSERYANSGYSSVQPASHSQFQADSQALLQDPYSNPQLREAVFKKSPPQPAGFYPNYLQPHSPPQATGRPRGNWPLPNAMTHYEYPSPANFMPHNGNTSINSDDGNGVDVGSSPTHMAMVHSATQWSS</sequence>
<dbReference type="GO" id="GO:0003682">
    <property type="term" value="F:chromatin binding"/>
    <property type="evidence" value="ECO:0007669"/>
    <property type="project" value="Ensembl"/>
</dbReference>
<dbReference type="GO" id="GO:0042802">
    <property type="term" value="F:identical protein binding"/>
    <property type="evidence" value="ECO:0007669"/>
    <property type="project" value="Ensembl"/>
</dbReference>
<feature type="region of interest" description="Disordered" evidence="6">
    <location>
        <begin position="49"/>
        <end position="83"/>
    </location>
</feature>
<dbReference type="AlphaFoldDB" id="A0A6P3VH36"/>
<evidence type="ECO:0000259" key="7">
    <source>
        <dbReference type="PROSITE" id="PS50071"/>
    </source>
</evidence>
<dbReference type="PANTHER" id="PTHR24327:SF88">
    <property type="entry name" value="NANOG"/>
    <property type="match status" value="1"/>
</dbReference>
<dbReference type="KEGG" id="char:105890215"/>
<dbReference type="GO" id="GO:0090504">
    <property type="term" value="P:epiboly"/>
    <property type="evidence" value="ECO:0007669"/>
    <property type="project" value="Ensembl"/>
</dbReference>
<dbReference type="InterPro" id="IPR009057">
    <property type="entry name" value="Homeodomain-like_sf"/>
</dbReference>
<feature type="compositionally biased region" description="Basic and acidic residues" evidence="6">
    <location>
        <begin position="105"/>
        <end position="116"/>
    </location>
</feature>
<dbReference type="PROSITE" id="PS50071">
    <property type="entry name" value="HOMEOBOX_2"/>
    <property type="match status" value="1"/>
</dbReference>
<proteinExistence type="predicted"/>
<evidence type="ECO:0000313" key="8">
    <source>
        <dbReference type="Proteomes" id="UP000515152"/>
    </source>
</evidence>
<evidence type="ECO:0000313" key="9">
    <source>
        <dbReference type="RefSeq" id="XP_012671640.1"/>
    </source>
</evidence>
<evidence type="ECO:0000256" key="4">
    <source>
        <dbReference type="PROSITE-ProRule" id="PRU00108"/>
    </source>
</evidence>
<dbReference type="PANTHER" id="PTHR24327">
    <property type="entry name" value="HOMEOBOX PROTEIN"/>
    <property type="match status" value="1"/>
</dbReference>
<evidence type="ECO:0000256" key="2">
    <source>
        <dbReference type="ARBA" id="ARBA00023155"/>
    </source>
</evidence>
<keyword evidence="1 4" id="KW-0238">DNA-binding</keyword>
<dbReference type="Gene3D" id="1.10.10.60">
    <property type="entry name" value="Homeodomain-like"/>
    <property type="match status" value="1"/>
</dbReference>
<feature type="region of interest" description="Disordered" evidence="6">
    <location>
        <begin position="105"/>
        <end position="204"/>
    </location>
</feature>
<keyword evidence="8" id="KW-1185">Reference proteome</keyword>
<dbReference type="GeneID" id="105890215"/>
<dbReference type="GO" id="GO:0045892">
    <property type="term" value="P:negative regulation of DNA-templated transcription"/>
    <property type="evidence" value="ECO:0007669"/>
    <property type="project" value="Ensembl"/>
</dbReference>
<dbReference type="SUPFAM" id="SSF46689">
    <property type="entry name" value="Homeodomain-like"/>
    <property type="match status" value="1"/>
</dbReference>
<dbReference type="OrthoDB" id="6159439at2759"/>
<feature type="domain" description="Homeobox" evidence="7">
    <location>
        <begin position="205"/>
        <end position="265"/>
    </location>
</feature>
<feature type="compositionally biased region" description="Polar residues" evidence="6">
    <location>
        <begin position="67"/>
        <end position="76"/>
    </location>
</feature>
<reference evidence="9" key="1">
    <citation type="submission" date="2025-08" db="UniProtKB">
        <authorList>
            <consortium name="RefSeq"/>
        </authorList>
    </citation>
    <scope>IDENTIFICATION</scope>
</reference>
<dbReference type="GO" id="GO:1904864">
    <property type="term" value="P:negative regulation of beta-catenin-TCF complex assembly"/>
    <property type="evidence" value="ECO:0007669"/>
    <property type="project" value="Ensembl"/>
</dbReference>
<dbReference type="GO" id="GO:0030036">
    <property type="term" value="P:actin cytoskeleton organization"/>
    <property type="evidence" value="ECO:0007669"/>
    <property type="project" value="Ensembl"/>
</dbReference>
<evidence type="ECO:0000256" key="3">
    <source>
        <dbReference type="ARBA" id="ARBA00023242"/>
    </source>
</evidence>
<dbReference type="GO" id="GO:0001706">
    <property type="term" value="P:endoderm formation"/>
    <property type="evidence" value="ECO:0007669"/>
    <property type="project" value="Ensembl"/>
</dbReference>
<protein>
    <submittedName>
        <fullName evidence="9">Homeobox protein NANOG</fullName>
    </submittedName>
</protein>
<organism evidence="8 9">
    <name type="scientific">Clupea harengus</name>
    <name type="common">Atlantic herring</name>
    <dbReference type="NCBI Taxonomy" id="7950"/>
    <lineage>
        <taxon>Eukaryota</taxon>
        <taxon>Metazoa</taxon>
        <taxon>Chordata</taxon>
        <taxon>Craniata</taxon>
        <taxon>Vertebrata</taxon>
        <taxon>Euteleostomi</taxon>
        <taxon>Actinopterygii</taxon>
        <taxon>Neopterygii</taxon>
        <taxon>Teleostei</taxon>
        <taxon>Clupei</taxon>
        <taxon>Clupeiformes</taxon>
        <taxon>Clupeoidei</taxon>
        <taxon>Clupeidae</taxon>
        <taxon>Clupea</taxon>
    </lineage>
</organism>
<dbReference type="Proteomes" id="UP000515152">
    <property type="component" value="Chromosome 17"/>
</dbReference>
<gene>
    <name evidence="9" type="primary">nanog</name>
</gene>
<dbReference type="InterPro" id="IPR001356">
    <property type="entry name" value="HD"/>
</dbReference>
<keyword evidence="3 4" id="KW-0539">Nucleus</keyword>
<dbReference type="CTD" id="79923"/>
<feature type="DNA-binding region" description="Homeobox" evidence="4">
    <location>
        <begin position="207"/>
        <end position="266"/>
    </location>
</feature>
<dbReference type="SMART" id="SM00389">
    <property type="entry name" value="HOX"/>
    <property type="match status" value="1"/>
</dbReference>
<dbReference type="CDD" id="cd00086">
    <property type="entry name" value="homeodomain"/>
    <property type="match status" value="1"/>
</dbReference>
<keyword evidence="2 4" id="KW-0371">Homeobox</keyword>
<dbReference type="GO" id="GO:0034728">
    <property type="term" value="P:nucleosome organization"/>
    <property type="evidence" value="ECO:0007669"/>
    <property type="project" value="Ensembl"/>
</dbReference>
<dbReference type="GO" id="GO:0000981">
    <property type="term" value="F:DNA-binding transcription factor activity, RNA polymerase II-specific"/>
    <property type="evidence" value="ECO:0007669"/>
    <property type="project" value="InterPro"/>
</dbReference>
<dbReference type="Pfam" id="PF00046">
    <property type="entry name" value="Homeodomain"/>
    <property type="match status" value="1"/>
</dbReference>
<dbReference type="GO" id="GO:1905936">
    <property type="term" value="P:regulation of germ cell proliferation"/>
    <property type="evidence" value="ECO:0007669"/>
    <property type="project" value="Ensembl"/>
</dbReference>
<name>A0A6P3VH36_CLUHA</name>
<feature type="region of interest" description="Disordered" evidence="6">
    <location>
        <begin position="316"/>
        <end position="346"/>
    </location>
</feature>